<dbReference type="InterPro" id="IPR036291">
    <property type="entry name" value="NAD(P)-bd_dom_sf"/>
</dbReference>
<dbReference type="Pfam" id="PF00106">
    <property type="entry name" value="adh_short"/>
    <property type="match status" value="1"/>
</dbReference>
<keyword evidence="3" id="KW-1185">Reference proteome</keyword>
<dbReference type="Proteomes" id="UP001501576">
    <property type="component" value="Unassembled WGS sequence"/>
</dbReference>
<comment type="caution">
    <text evidence="2">The sequence shown here is derived from an EMBL/GenBank/DDBJ whole genome shotgun (WGS) entry which is preliminary data.</text>
</comment>
<sequence>MRQRVPAEEEDPLDVASDSSRREAAERVLEITGADLSAVLHHAGPTTTGFFEDLSGEPCRHILETHLIGAMDLTRRLLSAVRNNGSGRIEVISSNAVNVPHPMFSVCAAATVLRGGRQHGTACHGELLAGQEGGQGHHGVAGAQADTGPR</sequence>
<evidence type="ECO:0000313" key="3">
    <source>
        <dbReference type="Proteomes" id="UP001501576"/>
    </source>
</evidence>
<proteinExistence type="predicted"/>
<dbReference type="EMBL" id="BAAABZ010000015">
    <property type="protein sequence ID" value="GAA0523212.1"/>
    <property type="molecule type" value="Genomic_DNA"/>
</dbReference>
<feature type="compositionally biased region" description="Low complexity" evidence="1">
    <location>
        <begin position="140"/>
        <end position="150"/>
    </location>
</feature>
<dbReference type="RefSeq" id="WP_185929754.1">
    <property type="nucleotide sequence ID" value="NZ_BAAABZ010000015.1"/>
</dbReference>
<evidence type="ECO:0000256" key="1">
    <source>
        <dbReference type="SAM" id="MobiDB-lite"/>
    </source>
</evidence>
<dbReference type="SUPFAM" id="SSF51735">
    <property type="entry name" value="NAD(P)-binding Rossmann-fold domains"/>
    <property type="match status" value="1"/>
</dbReference>
<protein>
    <submittedName>
        <fullName evidence="2">Uncharacterized protein</fullName>
    </submittedName>
</protein>
<dbReference type="InterPro" id="IPR002347">
    <property type="entry name" value="SDR_fam"/>
</dbReference>
<organism evidence="2 3">
    <name type="scientific">Streptomyces mordarskii</name>
    <dbReference type="NCBI Taxonomy" id="1226758"/>
    <lineage>
        <taxon>Bacteria</taxon>
        <taxon>Bacillati</taxon>
        <taxon>Actinomycetota</taxon>
        <taxon>Actinomycetes</taxon>
        <taxon>Kitasatosporales</taxon>
        <taxon>Streptomycetaceae</taxon>
        <taxon>Streptomyces</taxon>
    </lineage>
</organism>
<dbReference type="Gene3D" id="3.40.50.720">
    <property type="entry name" value="NAD(P)-binding Rossmann-like Domain"/>
    <property type="match status" value="1"/>
</dbReference>
<accession>A0ABN1CPL2</accession>
<reference evidence="2 3" key="1">
    <citation type="journal article" date="2019" name="Int. J. Syst. Evol. Microbiol.">
        <title>The Global Catalogue of Microorganisms (GCM) 10K type strain sequencing project: providing services to taxonomists for standard genome sequencing and annotation.</title>
        <authorList>
            <consortium name="The Broad Institute Genomics Platform"/>
            <consortium name="The Broad Institute Genome Sequencing Center for Infectious Disease"/>
            <person name="Wu L."/>
            <person name="Ma J."/>
        </authorList>
    </citation>
    <scope>NUCLEOTIDE SEQUENCE [LARGE SCALE GENOMIC DNA]</scope>
    <source>
        <strain evidence="2 3">JCM 5052</strain>
    </source>
</reference>
<gene>
    <name evidence="2" type="ORF">GCM10010390_26900</name>
</gene>
<feature type="region of interest" description="Disordered" evidence="1">
    <location>
        <begin position="1"/>
        <end position="22"/>
    </location>
</feature>
<evidence type="ECO:0000313" key="2">
    <source>
        <dbReference type="EMBL" id="GAA0523212.1"/>
    </source>
</evidence>
<name>A0ABN1CPL2_9ACTN</name>
<feature type="region of interest" description="Disordered" evidence="1">
    <location>
        <begin position="128"/>
        <end position="150"/>
    </location>
</feature>